<dbReference type="PATRIC" id="fig|507754.4.peg.1415"/>
<dbReference type="SUPFAM" id="SSF49299">
    <property type="entry name" value="PKD domain"/>
    <property type="match status" value="1"/>
</dbReference>
<dbReference type="PROSITE" id="PS50093">
    <property type="entry name" value="PKD"/>
    <property type="match status" value="1"/>
</dbReference>
<evidence type="ECO:0000256" key="1">
    <source>
        <dbReference type="SAM" id="MobiDB-lite"/>
    </source>
</evidence>
<accession>A0A0P9CAW9</accession>
<dbReference type="Proteomes" id="UP000050515">
    <property type="component" value="Unassembled WGS sequence"/>
</dbReference>
<feature type="compositionally biased region" description="Low complexity" evidence="1">
    <location>
        <begin position="37"/>
        <end position="47"/>
    </location>
</feature>
<gene>
    <name evidence="3" type="ORF">SE19_09190</name>
</gene>
<reference evidence="3 4" key="1">
    <citation type="submission" date="2015-09" db="EMBL/GenBank/DDBJ databases">
        <title>Draft genome sequence of Acidiplasma aeolicum DSM 18409.</title>
        <authorList>
            <person name="Hemp J."/>
        </authorList>
    </citation>
    <scope>NUCLEOTIDE SEQUENCE [LARGE SCALE GENOMIC DNA]</scope>
    <source>
        <strain evidence="3 4">V</strain>
    </source>
</reference>
<name>A0A0P9CAW9_9ARCH</name>
<dbReference type="InterPro" id="IPR013783">
    <property type="entry name" value="Ig-like_fold"/>
</dbReference>
<evidence type="ECO:0000313" key="3">
    <source>
        <dbReference type="EMBL" id="KPV42570.1"/>
    </source>
</evidence>
<evidence type="ECO:0000259" key="2">
    <source>
        <dbReference type="PROSITE" id="PS50093"/>
    </source>
</evidence>
<evidence type="ECO:0000313" key="4">
    <source>
        <dbReference type="Proteomes" id="UP000050515"/>
    </source>
</evidence>
<comment type="caution">
    <text evidence="3">The sequence shown here is derived from an EMBL/GenBank/DDBJ whole genome shotgun (WGS) entry which is preliminary data.</text>
</comment>
<organism evidence="3 4">
    <name type="scientific">Acidiplasma aeolicum</name>
    <dbReference type="NCBI Taxonomy" id="507754"/>
    <lineage>
        <taxon>Archaea</taxon>
        <taxon>Methanobacteriati</taxon>
        <taxon>Thermoplasmatota</taxon>
        <taxon>Thermoplasmata</taxon>
        <taxon>Thermoplasmatales</taxon>
        <taxon>Ferroplasmaceae</taxon>
        <taxon>Acidiplasma</taxon>
    </lineage>
</organism>
<dbReference type="InterPro" id="IPR000601">
    <property type="entry name" value="PKD_dom"/>
</dbReference>
<dbReference type="InterPro" id="IPR035986">
    <property type="entry name" value="PKD_dom_sf"/>
</dbReference>
<feature type="region of interest" description="Disordered" evidence="1">
    <location>
        <begin position="1"/>
        <end position="50"/>
    </location>
</feature>
<dbReference type="AlphaFoldDB" id="A0A0P9CAW9"/>
<sequence>MTVTDSVGETYSSSVSVTINPNPSVSIKSSQNPTDAGNSVSFSSTESGGTGTITYDWYINGAQESTASSFSYSFSNPGAYYLNPVSY</sequence>
<dbReference type="EMBL" id="LJCQ01000470">
    <property type="protein sequence ID" value="KPV42570.1"/>
    <property type="molecule type" value="Genomic_DNA"/>
</dbReference>
<feature type="domain" description="PKD" evidence="2">
    <location>
        <begin position="23"/>
        <end position="83"/>
    </location>
</feature>
<feature type="non-terminal residue" evidence="3">
    <location>
        <position position="87"/>
    </location>
</feature>
<dbReference type="RefSeq" id="WP_157438809.1">
    <property type="nucleotide sequence ID" value="NZ_LJCQ01000470.1"/>
</dbReference>
<proteinExistence type="predicted"/>
<feature type="compositionally biased region" description="Polar residues" evidence="1">
    <location>
        <begin position="1"/>
        <end position="36"/>
    </location>
</feature>
<dbReference type="Gene3D" id="2.60.40.10">
    <property type="entry name" value="Immunoglobulins"/>
    <property type="match status" value="1"/>
</dbReference>
<protein>
    <recommendedName>
        <fullName evidence="2">PKD domain-containing protein</fullName>
    </recommendedName>
</protein>